<keyword evidence="8" id="KW-0812">Transmembrane</keyword>
<keyword evidence="6" id="KW-0433">Leucine-rich repeat</keyword>
<evidence type="ECO:0000256" key="7">
    <source>
        <dbReference type="ARBA" id="ARBA00022679"/>
    </source>
</evidence>
<dbReference type="InterPro" id="IPR051824">
    <property type="entry name" value="LRR_Rcpt-Like_S/T_Kinase"/>
</dbReference>
<evidence type="ECO:0000256" key="11">
    <source>
        <dbReference type="ARBA" id="ARBA00022741"/>
    </source>
</evidence>
<keyword evidence="22" id="KW-1185">Reference proteome</keyword>
<evidence type="ECO:0000256" key="10">
    <source>
        <dbReference type="ARBA" id="ARBA00022737"/>
    </source>
</evidence>
<dbReference type="PANTHER" id="PTHR48006">
    <property type="entry name" value="LEUCINE-RICH REPEAT-CONTAINING PROTEIN DDB_G0281931-RELATED"/>
    <property type="match status" value="1"/>
</dbReference>
<sequence length="552" mass="60218">MMSRLRLYLCLILTVWFLCIICSVHVVRAQNRTGASTHPNEARALNSIFAKWKIHAPREWNISGELCSGAAIDDGVTIDSRAYNPLIKCDCNFVNSTICRITALNLGQNYLTGPLSRAIGNLTRMEWLTFGINALSGPIPKEIGLLRELKSLYIDSSGLSGEIPLSFANLVDLQVVWMMDLEVTGRIPDFIGNWTKLVSLRILGTGLSGPIPSSFSNLASLTELRLGDISNGSSSLEFIKTMKSLSIFVDDLCCRVLRNSNLEGTIPSNIGEYSSLLQVDVSYNNLSGSLPSWVSLPNLKLNLVANNFTLKGLNKRVLPGLKCMQKNFPCNRGKGIYSDFSINCGGPEIRSVSGALFEKEDEDLGPASFFVSASQRWAASSVGLFAGSSNNIYIATSQSQFVNTLDSELFQSARLSASSLRYYGLGLENGGYTVTIQFAEIQMIGSNTWRGVARRRFDIYVQGKLVEKDFDVRGTAGGSNLRAVQREYKANVSENYLEVHLFWAGKGTCCIPIQGAYGPLVSAVSATPDFTPTVVNIPPSKGKNRTGTIVSV</sequence>
<keyword evidence="14" id="KW-0472">Membrane</keyword>
<evidence type="ECO:0000256" key="18">
    <source>
        <dbReference type="ARBA" id="ARBA00048679"/>
    </source>
</evidence>
<dbReference type="Gene3D" id="3.80.10.10">
    <property type="entry name" value="Ribonuclease Inhibitor"/>
    <property type="match status" value="2"/>
</dbReference>
<dbReference type="EnsemblPlants" id="Bra016226.1">
    <property type="protein sequence ID" value="Bra016226.1-P"/>
    <property type="gene ID" value="Bra016226"/>
</dbReference>
<evidence type="ECO:0000256" key="8">
    <source>
        <dbReference type="ARBA" id="ARBA00022692"/>
    </source>
</evidence>
<keyword evidence="4" id="KW-0418">Kinase</keyword>
<dbReference type="OMA" id="THPNEAR"/>
<evidence type="ECO:0000256" key="15">
    <source>
        <dbReference type="ARBA" id="ARBA00023170"/>
    </source>
</evidence>
<feature type="chain" id="PRO_5004051123" description="non-specific serine/threonine protein kinase" evidence="19">
    <location>
        <begin position="30"/>
        <end position="552"/>
    </location>
</feature>
<keyword evidence="13" id="KW-1133">Transmembrane helix</keyword>
<dbReference type="PANTHER" id="PTHR48006:SF62">
    <property type="entry name" value="LEUCINE-RICH REPEAT TRANSMEMBRANE PROTEIN KINASE"/>
    <property type="match status" value="1"/>
</dbReference>
<keyword evidence="12" id="KW-0067">ATP-binding</keyword>
<dbReference type="FunFam" id="2.60.120.430:FF:000002">
    <property type="entry name" value="Leucine-rich repeat receptor-like protein kinase"/>
    <property type="match status" value="1"/>
</dbReference>
<dbReference type="GO" id="GO:0005886">
    <property type="term" value="C:plasma membrane"/>
    <property type="evidence" value="ECO:0000318"/>
    <property type="project" value="GO_Central"/>
</dbReference>
<evidence type="ECO:0000256" key="12">
    <source>
        <dbReference type="ARBA" id="ARBA00022840"/>
    </source>
</evidence>
<feature type="domain" description="Malectin" evidence="20">
    <location>
        <begin position="340"/>
        <end position="524"/>
    </location>
</feature>
<dbReference type="EC" id="2.7.11.1" evidence="3"/>
<reference evidence="21 22" key="2">
    <citation type="journal article" date="2018" name="Hortic Res">
        <title>Improved Brassica rapa reference genome by single-molecule sequencing and chromosome conformation capture technologies.</title>
        <authorList>
            <person name="Zhang L."/>
            <person name="Cai X."/>
            <person name="Wu J."/>
            <person name="Liu M."/>
            <person name="Grob S."/>
            <person name="Cheng F."/>
            <person name="Liang J."/>
            <person name="Cai C."/>
            <person name="Liu Z."/>
            <person name="Liu B."/>
            <person name="Wang F."/>
            <person name="Li S."/>
            <person name="Liu F."/>
            <person name="Li X."/>
            <person name="Cheng L."/>
            <person name="Yang W."/>
            <person name="Li M.H."/>
            <person name="Grossniklaus U."/>
            <person name="Zheng H."/>
            <person name="Wang X."/>
        </authorList>
    </citation>
    <scope>NUCLEOTIDE SEQUENCE [LARGE SCALE GENOMIC DNA]</scope>
    <source>
        <strain evidence="21 22">cv. Chiifu-401-42</strain>
    </source>
</reference>
<evidence type="ECO:0000256" key="4">
    <source>
        <dbReference type="ARBA" id="ARBA00022527"/>
    </source>
</evidence>
<evidence type="ECO:0000256" key="5">
    <source>
        <dbReference type="ARBA" id="ARBA00022553"/>
    </source>
</evidence>
<accession>M4DI99</accession>
<reference evidence="21 22" key="1">
    <citation type="journal article" date="2011" name="Nat. Genet.">
        <title>The genome of the mesopolyploid crop species Brassica rapa.</title>
        <authorList>
            <consortium name="Brassica rapa Genome Sequencing Project Consortium"/>
            <person name="Wang X."/>
            <person name="Wang H."/>
            <person name="Wang J."/>
            <person name="Sun R."/>
            <person name="Wu J."/>
            <person name="Liu S."/>
            <person name="Bai Y."/>
            <person name="Mun J.H."/>
            <person name="Bancroft I."/>
            <person name="Cheng F."/>
            <person name="Huang S."/>
            <person name="Li X."/>
            <person name="Hua W."/>
            <person name="Wang J."/>
            <person name="Wang X."/>
            <person name="Freeling M."/>
            <person name="Pires J.C."/>
            <person name="Paterson A.H."/>
            <person name="Chalhoub B."/>
            <person name="Wang B."/>
            <person name="Hayward A."/>
            <person name="Sharpe A.G."/>
            <person name="Park B.S."/>
            <person name="Weisshaar B."/>
            <person name="Liu B."/>
            <person name="Li B."/>
            <person name="Liu B."/>
            <person name="Tong C."/>
            <person name="Song C."/>
            <person name="Duran C."/>
            <person name="Peng C."/>
            <person name="Geng C."/>
            <person name="Koh C."/>
            <person name="Lin C."/>
            <person name="Edwards D."/>
            <person name="Mu D."/>
            <person name="Shen D."/>
            <person name="Soumpourou E."/>
            <person name="Li F."/>
            <person name="Fraser F."/>
            <person name="Conant G."/>
            <person name="Lassalle G."/>
            <person name="King G.J."/>
            <person name="Bonnema G."/>
            <person name="Tang H."/>
            <person name="Wang H."/>
            <person name="Belcram H."/>
            <person name="Zhou H."/>
            <person name="Hirakawa H."/>
            <person name="Abe H."/>
            <person name="Guo H."/>
            <person name="Wang H."/>
            <person name="Jin H."/>
            <person name="Parkin I.A."/>
            <person name="Batley J."/>
            <person name="Kim J.S."/>
            <person name="Just J."/>
            <person name="Li J."/>
            <person name="Xu J."/>
            <person name="Deng J."/>
            <person name="Kim J.A."/>
            <person name="Li J."/>
            <person name="Yu J."/>
            <person name="Meng J."/>
            <person name="Wang J."/>
            <person name="Min J."/>
            <person name="Poulain J."/>
            <person name="Wang J."/>
            <person name="Hatakeyama K."/>
            <person name="Wu K."/>
            <person name="Wang L."/>
            <person name="Fang L."/>
            <person name="Trick M."/>
            <person name="Links M.G."/>
            <person name="Zhao M."/>
            <person name="Jin M."/>
            <person name="Ramchiary N."/>
            <person name="Drou N."/>
            <person name="Berkman P.J."/>
            <person name="Cai Q."/>
            <person name="Huang Q."/>
            <person name="Li R."/>
            <person name="Tabata S."/>
            <person name="Cheng S."/>
            <person name="Zhang S."/>
            <person name="Zhang S."/>
            <person name="Huang S."/>
            <person name="Sato S."/>
            <person name="Sun S."/>
            <person name="Kwon S.J."/>
            <person name="Choi S.R."/>
            <person name="Lee T.H."/>
            <person name="Fan W."/>
            <person name="Zhao X."/>
            <person name="Tan X."/>
            <person name="Xu X."/>
            <person name="Wang Y."/>
            <person name="Qiu Y."/>
            <person name="Yin Y."/>
            <person name="Li Y."/>
            <person name="Du Y."/>
            <person name="Liao Y."/>
            <person name="Lim Y."/>
            <person name="Narusaka Y."/>
            <person name="Wang Y."/>
            <person name="Wang Z."/>
            <person name="Li Z."/>
            <person name="Wang Z."/>
            <person name="Xiong Z."/>
            <person name="Zhang Z."/>
        </authorList>
    </citation>
    <scope>NUCLEOTIDE SEQUENCE [LARGE SCALE GENOMIC DNA]</scope>
    <source>
        <strain evidence="21 22">cv. Chiifu-401-42</strain>
    </source>
</reference>
<dbReference type="InterPro" id="IPR032675">
    <property type="entry name" value="LRR_dom_sf"/>
</dbReference>
<evidence type="ECO:0000256" key="14">
    <source>
        <dbReference type="ARBA" id="ARBA00023136"/>
    </source>
</evidence>
<keyword evidence="9 19" id="KW-0732">Signal</keyword>
<keyword evidence="10" id="KW-0677">Repeat</keyword>
<dbReference type="HOGENOM" id="CLU_000288_114_2_1"/>
<evidence type="ECO:0000313" key="21">
    <source>
        <dbReference type="EnsemblPlants" id="Bra016226.1-P"/>
    </source>
</evidence>
<evidence type="ECO:0000259" key="20">
    <source>
        <dbReference type="Pfam" id="PF11721"/>
    </source>
</evidence>
<comment type="similarity">
    <text evidence="2">Belongs to the RLP family.</text>
</comment>
<evidence type="ECO:0000256" key="17">
    <source>
        <dbReference type="ARBA" id="ARBA00047899"/>
    </source>
</evidence>
<keyword evidence="5" id="KW-0597">Phosphoprotein</keyword>
<evidence type="ECO:0000256" key="16">
    <source>
        <dbReference type="ARBA" id="ARBA00023180"/>
    </source>
</evidence>
<dbReference type="InParanoid" id="M4DI99"/>
<keyword evidence="15" id="KW-0675">Receptor</keyword>
<dbReference type="SUPFAM" id="SSF52058">
    <property type="entry name" value="L domain-like"/>
    <property type="match status" value="1"/>
</dbReference>
<keyword evidence="11" id="KW-0547">Nucleotide-binding</keyword>
<dbReference type="AlphaFoldDB" id="M4DI99"/>
<evidence type="ECO:0000313" key="22">
    <source>
        <dbReference type="Proteomes" id="UP000011750"/>
    </source>
</evidence>
<organism evidence="21 22">
    <name type="scientific">Brassica campestris</name>
    <name type="common">Field mustard</name>
    <dbReference type="NCBI Taxonomy" id="3711"/>
    <lineage>
        <taxon>Eukaryota</taxon>
        <taxon>Viridiplantae</taxon>
        <taxon>Streptophyta</taxon>
        <taxon>Embryophyta</taxon>
        <taxon>Tracheophyta</taxon>
        <taxon>Spermatophyta</taxon>
        <taxon>Magnoliopsida</taxon>
        <taxon>eudicotyledons</taxon>
        <taxon>Gunneridae</taxon>
        <taxon>Pentapetalae</taxon>
        <taxon>rosids</taxon>
        <taxon>malvids</taxon>
        <taxon>Brassicales</taxon>
        <taxon>Brassicaceae</taxon>
        <taxon>Brassiceae</taxon>
        <taxon>Brassica</taxon>
    </lineage>
</organism>
<protein>
    <recommendedName>
        <fullName evidence="3">non-specific serine/threonine protein kinase</fullName>
        <ecNumber evidence="3">2.7.11.1</ecNumber>
    </recommendedName>
</protein>
<evidence type="ECO:0000256" key="9">
    <source>
        <dbReference type="ARBA" id="ARBA00022729"/>
    </source>
</evidence>
<keyword evidence="7" id="KW-0808">Transferase</keyword>
<dbReference type="Gene3D" id="2.60.120.430">
    <property type="entry name" value="Galactose-binding lectin"/>
    <property type="match status" value="1"/>
</dbReference>
<keyword evidence="16" id="KW-0325">Glycoprotein</keyword>
<comment type="subcellular location">
    <subcellularLocation>
        <location evidence="1">Membrane</location>
        <topology evidence="1">Single-pass type I membrane protein</topology>
    </subcellularLocation>
</comment>
<evidence type="ECO:0000256" key="1">
    <source>
        <dbReference type="ARBA" id="ARBA00004479"/>
    </source>
</evidence>
<feature type="signal peptide" evidence="19">
    <location>
        <begin position="1"/>
        <end position="29"/>
    </location>
</feature>
<dbReference type="STRING" id="51351.M4DI99"/>
<dbReference type="GO" id="GO:0005524">
    <property type="term" value="F:ATP binding"/>
    <property type="evidence" value="ECO:0007669"/>
    <property type="project" value="UniProtKB-KW"/>
</dbReference>
<comment type="catalytic activity">
    <reaction evidence="17">
        <text>L-threonyl-[protein] + ATP = O-phospho-L-threonyl-[protein] + ADP + H(+)</text>
        <dbReference type="Rhea" id="RHEA:46608"/>
        <dbReference type="Rhea" id="RHEA-COMP:11060"/>
        <dbReference type="Rhea" id="RHEA-COMP:11605"/>
        <dbReference type="ChEBI" id="CHEBI:15378"/>
        <dbReference type="ChEBI" id="CHEBI:30013"/>
        <dbReference type="ChEBI" id="CHEBI:30616"/>
        <dbReference type="ChEBI" id="CHEBI:61977"/>
        <dbReference type="ChEBI" id="CHEBI:456216"/>
        <dbReference type="EC" id="2.7.11.1"/>
    </reaction>
</comment>
<keyword evidence="4" id="KW-0723">Serine/threonine-protein kinase</keyword>
<proteinExistence type="inferred from homology"/>
<comment type="catalytic activity">
    <reaction evidence="18">
        <text>L-seryl-[protein] + ATP = O-phospho-L-seryl-[protein] + ADP + H(+)</text>
        <dbReference type="Rhea" id="RHEA:17989"/>
        <dbReference type="Rhea" id="RHEA-COMP:9863"/>
        <dbReference type="Rhea" id="RHEA-COMP:11604"/>
        <dbReference type="ChEBI" id="CHEBI:15378"/>
        <dbReference type="ChEBI" id="CHEBI:29999"/>
        <dbReference type="ChEBI" id="CHEBI:30616"/>
        <dbReference type="ChEBI" id="CHEBI:83421"/>
        <dbReference type="ChEBI" id="CHEBI:456216"/>
        <dbReference type="EC" id="2.7.11.1"/>
    </reaction>
</comment>
<dbReference type="eggNOG" id="ENOG502QUW9">
    <property type="taxonomic scope" value="Eukaryota"/>
</dbReference>
<name>M4DI99_BRACM</name>
<dbReference type="InterPro" id="IPR021720">
    <property type="entry name" value="Malectin_dom"/>
</dbReference>
<evidence type="ECO:0000256" key="3">
    <source>
        <dbReference type="ARBA" id="ARBA00012513"/>
    </source>
</evidence>
<reference evidence="21" key="3">
    <citation type="submission" date="2023-03" db="UniProtKB">
        <authorList>
            <consortium name="EnsemblPlants"/>
        </authorList>
    </citation>
    <scope>IDENTIFICATION</scope>
    <source>
        <strain evidence="21">cv. Chiifu-401-42</strain>
    </source>
</reference>
<dbReference type="Proteomes" id="UP000011750">
    <property type="component" value="Chromosome A07"/>
</dbReference>
<dbReference type="Gramene" id="Bra016226.1">
    <property type="protein sequence ID" value="Bra016226.1-P"/>
    <property type="gene ID" value="Bra016226"/>
</dbReference>
<dbReference type="GO" id="GO:0004674">
    <property type="term" value="F:protein serine/threonine kinase activity"/>
    <property type="evidence" value="ECO:0007669"/>
    <property type="project" value="UniProtKB-KW"/>
</dbReference>
<dbReference type="FunFam" id="3.80.10.10:FF:000041">
    <property type="entry name" value="LRR receptor-like serine/threonine-protein kinase ERECTA"/>
    <property type="match status" value="1"/>
</dbReference>
<evidence type="ECO:0000256" key="13">
    <source>
        <dbReference type="ARBA" id="ARBA00022989"/>
    </source>
</evidence>
<evidence type="ECO:0000256" key="19">
    <source>
        <dbReference type="SAM" id="SignalP"/>
    </source>
</evidence>
<evidence type="ECO:0000256" key="2">
    <source>
        <dbReference type="ARBA" id="ARBA00009592"/>
    </source>
</evidence>
<dbReference type="Pfam" id="PF11721">
    <property type="entry name" value="Malectin"/>
    <property type="match status" value="1"/>
</dbReference>
<evidence type="ECO:0000256" key="6">
    <source>
        <dbReference type="ARBA" id="ARBA00022614"/>
    </source>
</evidence>